<accession>A0A1V4K3V0</accession>
<reference evidence="2 3" key="1">
    <citation type="submission" date="2016-02" db="EMBL/GenBank/DDBJ databases">
        <title>Band-tailed pigeon sequencing and assembly.</title>
        <authorList>
            <person name="Soares A.E."/>
            <person name="Novak B.J."/>
            <person name="Rice E.S."/>
            <person name="O'Connell B."/>
            <person name="Chang D."/>
            <person name="Weber S."/>
            <person name="Shapiro B."/>
        </authorList>
    </citation>
    <scope>NUCLEOTIDE SEQUENCE [LARGE SCALE GENOMIC DNA]</scope>
    <source>
        <strain evidence="2">BTP2013</strain>
        <tissue evidence="2">Blood</tissue>
    </source>
</reference>
<evidence type="ECO:0000256" key="1">
    <source>
        <dbReference type="SAM" id="Phobius"/>
    </source>
</evidence>
<dbReference type="InterPro" id="IPR018184">
    <property type="entry name" value="Integrin_alpha_C_CS"/>
</dbReference>
<name>A0A1V4K3V0_PATFA</name>
<comment type="caution">
    <text evidence="2">The sequence shown here is derived from an EMBL/GenBank/DDBJ whole genome shotgun (WGS) entry which is preliminary data.</text>
</comment>
<dbReference type="GO" id="GO:0009897">
    <property type="term" value="C:external side of plasma membrane"/>
    <property type="evidence" value="ECO:0007669"/>
    <property type="project" value="TreeGrafter"/>
</dbReference>
<proteinExistence type="predicted"/>
<dbReference type="Gene3D" id="1.20.5.930">
    <property type="entry name" value="Bicelle-embedded integrin alpha(iib) transmembrane segment"/>
    <property type="match status" value="1"/>
</dbReference>
<dbReference type="EMBL" id="LSYS01005108">
    <property type="protein sequence ID" value="OPJ78557.1"/>
    <property type="molecule type" value="Genomic_DNA"/>
</dbReference>
<evidence type="ECO:0000313" key="2">
    <source>
        <dbReference type="EMBL" id="OPJ78557.1"/>
    </source>
</evidence>
<dbReference type="GO" id="GO:0005178">
    <property type="term" value="F:integrin binding"/>
    <property type="evidence" value="ECO:0007669"/>
    <property type="project" value="TreeGrafter"/>
</dbReference>
<dbReference type="PROSITE" id="PS00242">
    <property type="entry name" value="INTEGRIN_ALPHA"/>
    <property type="match status" value="1"/>
</dbReference>
<evidence type="ECO:0000313" key="3">
    <source>
        <dbReference type="Proteomes" id="UP000190648"/>
    </source>
</evidence>
<dbReference type="GO" id="GO:0098609">
    <property type="term" value="P:cell-cell adhesion"/>
    <property type="evidence" value="ECO:0007669"/>
    <property type="project" value="TreeGrafter"/>
</dbReference>
<feature type="transmembrane region" description="Helical" evidence="1">
    <location>
        <begin position="110"/>
        <end position="133"/>
    </location>
</feature>
<dbReference type="PANTHER" id="PTHR23220:SF79">
    <property type="entry name" value="INTEGRIN ALPHA-E"/>
    <property type="match status" value="1"/>
</dbReference>
<protein>
    <recommendedName>
        <fullName evidence="4">Integrin alpha-2 domain-containing protein</fullName>
    </recommendedName>
</protein>
<organism evidence="2 3">
    <name type="scientific">Patagioenas fasciata monilis</name>
    <dbReference type="NCBI Taxonomy" id="372326"/>
    <lineage>
        <taxon>Eukaryota</taxon>
        <taxon>Metazoa</taxon>
        <taxon>Chordata</taxon>
        <taxon>Craniata</taxon>
        <taxon>Vertebrata</taxon>
        <taxon>Euteleostomi</taxon>
        <taxon>Archelosauria</taxon>
        <taxon>Archosauria</taxon>
        <taxon>Dinosauria</taxon>
        <taxon>Saurischia</taxon>
        <taxon>Theropoda</taxon>
        <taxon>Coelurosauria</taxon>
        <taxon>Aves</taxon>
        <taxon>Neognathae</taxon>
        <taxon>Neoaves</taxon>
        <taxon>Columbimorphae</taxon>
        <taxon>Columbiformes</taxon>
        <taxon>Columbidae</taxon>
        <taxon>Patagioenas</taxon>
    </lineage>
</organism>
<dbReference type="GO" id="GO:0007229">
    <property type="term" value="P:integrin-mediated signaling pathway"/>
    <property type="evidence" value="ECO:0007669"/>
    <property type="project" value="TreeGrafter"/>
</dbReference>
<dbReference type="OrthoDB" id="9428590at2759"/>
<dbReference type="PANTHER" id="PTHR23220">
    <property type="entry name" value="INTEGRIN ALPHA"/>
    <property type="match status" value="1"/>
</dbReference>
<keyword evidence="1" id="KW-0812">Transmembrane</keyword>
<keyword evidence="1" id="KW-1133">Transmembrane helix</keyword>
<keyword evidence="3" id="KW-1185">Reference proteome</keyword>
<dbReference type="AlphaFoldDB" id="A0A1V4K3V0"/>
<keyword evidence="1" id="KW-0472">Membrane</keyword>
<gene>
    <name evidence="2" type="ORF">AV530_003365</name>
</gene>
<dbReference type="GO" id="GO:0008305">
    <property type="term" value="C:integrin complex"/>
    <property type="evidence" value="ECO:0007669"/>
    <property type="project" value="TreeGrafter"/>
</dbReference>
<dbReference type="GO" id="GO:0033627">
    <property type="term" value="P:cell adhesion mediated by integrin"/>
    <property type="evidence" value="ECO:0007669"/>
    <property type="project" value="TreeGrafter"/>
</dbReference>
<dbReference type="Proteomes" id="UP000190648">
    <property type="component" value="Unassembled WGS sequence"/>
</dbReference>
<dbReference type="GO" id="GO:0007160">
    <property type="term" value="P:cell-matrix adhesion"/>
    <property type="evidence" value="ECO:0007669"/>
    <property type="project" value="TreeGrafter"/>
</dbReference>
<dbReference type="STRING" id="372326.A0A1V4K3V0"/>
<sequence>MQAFLQAATRCWVRGEAKPDLRERFGRTGAEEVRDVRYQGVCCSIPAGRDTVTVTAELSLTNVHQFLKSRTVLLVPGKITFNRELYLALTEENHRAEITLVFLQDEVFNLWPVIIGSCAGGLILLAFLTVLLWKCGFFKRNFKAMMEQENLPEN</sequence>
<evidence type="ECO:0008006" key="4">
    <source>
        <dbReference type="Google" id="ProtNLM"/>
    </source>
</evidence>